<dbReference type="AlphaFoldDB" id="A0A251X3E6"/>
<gene>
    <name evidence="2" type="ORF">TPSD3_12600</name>
</gene>
<evidence type="ECO:0000313" key="2">
    <source>
        <dbReference type="EMBL" id="OUD11981.1"/>
    </source>
</evidence>
<evidence type="ECO:0000259" key="1">
    <source>
        <dbReference type="Pfam" id="PF01551"/>
    </source>
</evidence>
<dbReference type="PANTHER" id="PTHR21666:SF270">
    <property type="entry name" value="MUREIN HYDROLASE ACTIVATOR ENVC"/>
    <property type="match status" value="1"/>
</dbReference>
<proteinExistence type="predicted"/>
<feature type="domain" description="M23ase beta-sheet core" evidence="1">
    <location>
        <begin position="71"/>
        <end position="160"/>
    </location>
</feature>
<dbReference type="Pfam" id="PF01551">
    <property type="entry name" value="Peptidase_M23"/>
    <property type="match status" value="1"/>
</dbReference>
<reference evidence="2 3" key="1">
    <citation type="submission" date="2016-12" db="EMBL/GenBank/DDBJ databases">
        <title>Thioflexothrix psekupsii D3 genome sequencing and assembly.</title>
        <authorList>
            <person name="Fomenkov A."/>
            <person name="Vincze T."/>
            <person name="Grabovich M."/>
            <person name="Anton B.P."/>
            <person name="Dubinina G."/>
            <person name="Orlova M."/>
            <person name="Belousova E."/>
            <person name="Roberts R.J."/>
        </authorList>
    </citation>
    <scope>NUCLEOTIDE SEQUENCE [LARGE SCALE GENOMIC DNA]</scope>
    <source>
        <strain evidence="2">D3</strain>
    </source>
</reference>
<dbReference type="InterPro" id="IPR011055">
    <property type="entry name" value="Dup_hybrid_motif"/>
</dbReference>
<comment type="caution">
    <text evidence="2">The sequence shown here is derived from an EMBL/GenBank/DDBJ whole genome shotgun (WGS) entry which is preliminary data.</text>
</comment>
<dbReference type="EMBL" id="MSLT01000023">
    <property type="protein sequence ID" value="OUD11981.1"/>
    <property type="molecule type" value="Genomic_DNA"/>
</dbReference>
<evidence type="ECO:0000313" key="3">
    <source>
        <dbReference type="Proteomes" id="UP000194798"/>
    </source>
</evidence>
<accession>A0A251X3E6</accession>
<keyword evidence="3" id="KW-1185">Reference proteome</keyword>
<dbReference type="CDD" id="cd12797">
    <property type="entry name" value="M23_peptidase"/>
    <property type="match status" value="1"/>
</dbReference>
<protein>
    <recommendedName>
        <fullName evidence="1">M23ase beta-sheet core domain-containing protein</fullName>
    </recommendedName>
</protein>
<sequence>MNIRMGLRKAAQLAVVGVMMSWYTVQAQSISGYYAPYAGGTEQRVSQDGNGTASHYGAGWAYAIDFAGVFDVHAPKEGVVEMVGQDSTKPKFCLDNPRYWNGPATYIRIKHPDGLYSYYFHLSKTDVTVNQRVERGQKIGVSGNTGCSTAAHLHFQLSKQPNMKRDSSVDVVFDDIGKPKSGKSYLSKNYRNSQLSRVVVNCPLSVNENSSNGGVCKATAYYTDNSSKTVTPSSWSDNSTALSVSTNGTLSTTNVNADTNATITGSYSENGKTMQGSATVKILNALAAPIVSIRMK</sequence>
<dbReference type="SUPFAM" id="SSF51261">
    <property type="entry name" value="Duplicated hybrid motif"/>
    <property type="match status" value="1"/>
</dbReference>
<organism evidence="2 3">
    <name type="scientific">Thioflexithrix psekupsensis</name>
    <dbReference type="NCBI Taxonomy" id="1570016"/>
    <lineage>
        <taxon>Bacteria</taxon>
        <taxon>Pseudomonadati</taxon>
        <taxon>Pseudomonadota</taxon>
        <taxon>Gammaproteobacteria</taxon>
        <taxon>Thiotrichales</taxon>
        <taxon>Thioflexithrix</taxon>
    </lineage>
</organism>
<dbReference type="PANTHER" id="PTHR21666">
    <property type="entry name" value="PEPTIDASE-RELATED"/>
    <property type="match status" value="1"/>
</dbReference>
<dbReference type="InterPro" id="IPR016047">
    <property type="entry name" value="M23ase_b-sheet_dom"/>
</dbReference>
<dbReference type="OrthoDB" id="9815245at2"/>
<dbReference type="InterPro" id="IPR050570">
    <property type="entry name" value="Cell_wall_metabolism_enzyme"/>
</dbReference>
<dbReference type="GO" id="GO:0004222">
    <property type="term" value="F:metalloendopeptidase activity"/>
    <property type="evidence" value="ECO:0007669"/>
    <property type="project" value="TreeGrafter"/>
</dbReference>
<dbReference type="Proteomes" id="UP000194798">
    <property type="component" value="Unassembled WGS sequence"/>
</dbReference>
<dbReference type="RefSeq" id="WP_086488895.1">
    <property type="nucleotide sequence ID" value="NZ_MSLT01000023.1"/>
</dbReference>
<dbReference type="Gene3D" id="2.70.70.10">
    <property type="entry name" value="Glucose Permease (Domain IIA)"/>
    <property type="match status" value="1"/>
</dbReference>
<name>A0A251X3E6_9GAMM</name>